<reference evidence="6 7" key="1">
    <citation type="submission" date="2013-05" db="EMBL/GenBank/DDBJ databases">
        <title>Genome sequence of Streptomyces sparsogenes DSM 40356.</title>
        <authorList>
            <person name="Coyne S."/>
            <person name="Seebeck F.P."/>
        </authorList>
    </citation>
    <scope>NUCLEOTIDE SEQUENCE [LARGE SCALE GENOMIC DNA]</scope>
    <source>
        <strain evidence="6 7">DSM 40356</strain>
    </source>
</reference>
<keyword evidence="2" id="KW-0863">Zinc-finger</keyword>
<keyword evidence="1" id="KW-0479">Metal-binding</keyword>
<evidence type="ECO:0000313" key="7">
    <source>
        <dbReference type="Proteomes" id="UP000186168"/>
    </source>
</evidence>
<dbReference type="PANTHER" id="PTHR33823:SF2">
    <property type="entry name" value="RNA POLYMERASE-BINDING TRANSCRIPTION FACTOR DKSA"/>
    <property type="match status" value="1"/>
</dbReference>
<evidence type="ECO:0000256" key="3">
    <source>
        <dbReference type="ARBA" id="ARBA00022833"/>
    </source>
</evidence>
<evidence type="ECO:0000256" key="2">
    <source>
        <dbReference type="ARBA" id="ARBA00022771"/>
    </source>
</evidence>
<dbReference type="Proteomes" id="UP000186168">
    <property type="component" value="Unassembled WGS sequence"/>
</dbReference>
<evidence type="ECO:0000259" key="5">
    <source>
        <dbReference type="Pfam" id="PF01258"/>
    </source>
</evidence>
<name>A0A1R1SQ41_9ACTN</name>
<dbReference type="GO" id="GO:0008270">
    <property type="term" value="F:zinc ion binding"/>
    <property type="evidence" value="ECO:0007669"/>
    <property type="project" value="UniProtKB-KW"/>
</dbReference>
<keyword evidence="7" id="KW-1185">Reference proteome</keyword>
<organism evidence="6 7">
    <name type="scientific">Streptomyces sparsogenes DSM 40356</name>
    <dbReference type="NCBI Taxonomy" id="1331668"/>
    <lineage>
        <taxon>Bacteria</taxon>
        <taxon>Bacillati</taxon>
        <taxon>Actinomycetota</taxon>
        <taxon>Actinomycetes</taxon>
        <taxon>Kitasatosporales</taxon>
        <taxon>Streptomycetaceae</taxon>
        <taxon>Streptomyces</taxon>
    </lineage>
</organism>
<dbReference type="Pfam" id="PF01258">
    <property type="entry name" value="zf-dskA_traR"/>
    <property type="match status" value="1"/>
</dbReference>
<dbReference type="InterPro" id="IPR000962">
    <property type="entry name" value="Znf_DskA_TraR"/>
</dbReference>
<dbReference type="PROSITE" id="PS51128">
    <property type="entry name" value="ZF_DKSA_2"/>
    <property type="match status" value="1"/>
</dbReference>
<dbReference type="EMBL" id="ASQP01000089">
    <property type="protein sequence ID" value="OMI40414.1"/>
    <property type="molecule type" value="Genomic_DNA"/>
</dbReference>
<keyword evidence="3" id="KW-0862">Zinc</keyword>
<protein>
    <recommendedName>
        <fullName evidence="5">Zinc finger DksA/TraR C4-type domain-containing protein</fullName>
    </recommendedName>
</protein>
<gene>
    <name evidence="6" type="ORF">SPAR_06115</name>
</gene>
<evidence type="ECO:0000256" key="4">
    <source>
        <dbReference type="PROSITE-ProRule" id="PRU00510"/>
    </source>
</evidence>
<evidence type="ECO:0000256" key="1">
    <source>
        <dbReference type="ARBA" id="ARBA00022723"/>
    </source>
</evidence>
<accession>A0A1R1SQ41</accession>
<dbReference type="PANTHER" id="PTHR33823">
    <property type="entry name" value="RNA POLYMERASE-BINDING TRANSCRIPTION FACTOR DKSA-RELATED"/>
    <property type="match status" value="1"/>
</dbReference>
<sequence>MTTMNSTPPRESPLGPQDLDEAAAVLSDLRDRLRAEIADARKTESAVRGDCVLDAADAGATTLAIEELHTRADAATALLERTLAALTRIQDGTFGTCATCGAPIGRERVLAVPHAERCVACTERQSRA</sequence>
<evidence type="ECO:0000313" key="6">
    <source>
        <dbReference type="EMBL" id="OMI40414.1"/>
    </source>
</evidence>
<feature type="zinc finger region" description="dksA C4-type" evidence="4">
    <location>
        <begin position="97"/>
        <end position="121"/>
    </location>
</feature>
<proteinExistence type="predicted"/>
<dbReference type="AlphaFoldDB" id="A0A1R1SQ41"/>
<dbReference type="STRING" id="67365.GCA_001704635_07838"/>
<dbReference type="Gene3D" id="1.20.120.910">
    <property type="entry name" value="DksA, coiled-coil domain"/>
    <property type="match status" value="1"/>
</dbReference>
<comment type="caution">
    <text evidence="6">The sequence shown here is derived from an EMBL/GenBank/DDBJ whole genome shotgun (WGS) entry which is preliminary data.</text>
</comment>
<dbReference type="SUPFAM" id="SSF57716">
    <property type="entry name" value="Glucocorticoid receptor-like (DNA-binding domain)"/>
    <property type="match status" value="1"/>
</dbReference>
<feature type="domain" description="Zinc finger DksA/TraR C4-type" evidence="5">
    <location>
        <begin position="92"/>
        <end position="126"/>
    </location>
</feature>